<keyword evidence="9" id="KW-0067">ATP-binding</keyword>
<comment type="caution">
    <text evidence="20">The sequence shown here is derived from an EMBL/GenBank/DDBJ whole genome shotgun (WGS) entry which is preliminary data.</text>
</comment>
<comment type="similarity">
    <text evidence="3">In the N-terminal section; belongs to the phytochrome family.</text>
</comment>
<dbReference type="Gene3D" id="2.10.70.100">
    <property type="match status" value="1"/>
</dbReference>
<dbReference type="InterPro" id="IPR013655">
    <property type="entry name" value="PAS_fold_3"/>
</dbReference>
<dbReference type="Pfam" id="PF00072">
    <property type="entry name" value="Response_reg"/>
    <property type="match status" value="2"/>
</dbReference>
<proteinExistence type="inferred from homology"/>
<feature type="domain" description="PAS" evidence="18">
    <location>
        <begin position="605"/>
        <end position="674"/>
    </location>
</feature>
<dbReference type="InterPro" id="IPR001610">
    <property type="entry name" value="PAC"/>
</dbReference>
<dbReference type="Gene3D" id="3.30.450.20">
    <property type="entry name" value="PAS domain"/>
    <property type="match status" value="4"/>
</dbReference>
<feature type="compositionally biased region" description="Pro residues" evidence="15">
    <location>
        <begin position="1128"/>
        <end position="1137"/>
    </location>
</feature>
<evidence type="ECO:0000256" key="9">
    <source>
        <dbReference type="ARBA" id="ARBA00022840"/>
    </source>
</evidence>
<dbReference type="SMART" id="SM00388">
    <property type="entry name" value="HisKA"/>
    <property type="match status" value="1"/>
</dbReference>
<feature type="domain" description="Response regulatory" evidence="17">
    <location>
        <begin position="1005"/>
        <end position="1119"/>
    </location>
</feature>
<dbReference type="Pfam" id="PF13426">
    <property type="entry name" value="PAS_9"/>
    <property type="match status" value="1"/>
</dbReference>
<dbReference type="Pfam" id="PF00512">
    <property type="entry name" value="HisKA"/>
    <property type="match status" value="1"/>
</dbReference>
<dbReference type="InterPro" id="IPR013767">
    <property type="entry name" value="PAS_fold"/>
</dbReference>
<evidence type="ECO:0000259" key="19">
    <source>
        <dbReference type="PROSITE" id="PS50113"/>
    </source>
</evidence>
<feature type="modified residue" description="4-aspartylphosphate" evidence="14">
    <location>
        <position position="1212"/>
    </location>
</feature>
<keyword evidence="10" id="KW-0902">Two-component regulatory system</keyword>
<evidence type="ECO:0000259" key="16">
    <source>
        <dbReference type="PROSITE" id="PS50109"/>
    </source>
</evidence>
<feature type="domain" description="Histidine kinase" evidence="16">
    <location>
        <begin position="751"/>
        <end position="986"/>
    </location>
</feature>
<dbReference type="NCBIfam" id="TIGR00229">
    <property type="entry name" value="sensory_box"/>
    <property type="match status" value="4"/>
</dbReference>
<dbReference type="Gene3D" id="3.30.565.10">
    <property type="entry name" value="Histidine kinase-like ATPase, C-terminal domain"/>
    <property type="match status" value="1"/>
</dbReference>
<evidence type="ECO:0000256" key="7">
    <source>
        <dbReference type="ARBA" id="ARBA00022741"/>
    </source>
</evidence>
<evidence type="ECO:0000256" key="12">
    <source>
        <dbReference type="ARBA" id="ARBA00068150"/>
    </source>
</evidence>
<feature type="modified residue" description="4-aspartylphosphate" evidence="14">
    <location>
        <position position="1055"/>
    </location>
</feature>
<dbReference type="Pfam" id="PF08447">
    <property type="entry name" value="PAS_3"/>
    <property type="match status" value="1"/>
</dbReference>
<feature type="region of interest" description="Disordered" evidence="15">
    <location>
        <begin position="1128"/>
        <end position="1151"/>
    </location>
</feature>
<dbReference type="InterPro" id="IPR003594">
    <property type="entry name" value="HATPase_dom"/>
</dbReference>
<feature type="domain" description="PAS" evidence="18">
    <location>
        <begin position="208"/>
        <end position="280"/>
    </location>
</feature>
<dbReference type="InterPro" id="IPR001789">
    <property type="entry name" value="Sig_transdc_resp-reg_receiver"/>
</dbReference>
<protein>
    <recommendedName>
        <fullName evidence="13">Circadian input-output histidine kinase CikA</fullName>
        <ecNumber evidence="4">2.7.13.3</ecNumber>
    </recommendedName>
    <alternativeName>
        <fullName evidence="12">Sensory/regulatory protein RpfC</fullName>
    </alternativeName>
</protein>
<keyword evidence="5 14" id="KW-0597">Phosphoprotein</keyword>
<feature type="domain" description="PAC" evidence="19">
    <location>
        <begin position="551"/>
        <end position="604"/>
    </location>
</feature>
<dbReference type="CDD" id="cd17546">
    <property type="entry name" value="REC_hyHK_CKI1_RcsC-like"/>
    <property type="match status" value="1"/>
</dbReference>
<dbReference type="PROSITE" id="PS50112">
    <property type="entry name" value="PAS"/>
    <property type="match status" value="3"/>
</dbReference>
<feature type="domain" description="PAC" evidence="19">
    <location>
        <begin position="673"/>
        <end position="726"/>
    </location>
</feature>
<evidence type="ECO:0000256" key="14">
    <source>
        <dbReference type="PROSITE-ProRule" id="PRU00169"/>
    </source>
</evidence>
<dbReference type="RefSeq" id="WP_231443680.1">
    <property type="nucleotide sequence ID" value="NZ_JAJOMB010000009.1"/>
</dbReference>
<dbReference type="CDD" id="cd16922">
    <property type="entry name" value="HATPase_EvgS-ArcB-TorS-like"/>
    <property type="match status" value="1"/>
</dbReference>
<evidence type="ECO:0000256" key="10">
    <source>
        <dbReference type="ARBA" id="ARBA00023012"/>
    </source>
</evidence>
<dbReference type="GO" id="GO:0005886">
    <property type="term" value="C:plasma membrane"/>
    <property type="evidence" value="ECO:0007669"/>
    <property type="project" value="UniProtKB-SubCell"/>
</dbReference>
<dbReference type="InterPro" id="IPR000014">
    <property type="entry name" value="PAS"/>
</dbReference>
<evidence type="ECO:0000256" key="2">
    <source>
        <dbReference type="ARBA" id="ARBA00004236"/>
    </source>
</evidence>
<keyword evidence="8" id="KW-0418">Kinase</keyword>
<evidence type="ECO:0000256" key="11">
    <source>
        <dbReference type="ARBA" id="ARBA00064003"/>
    </source>
</evidence>
<feature type="region of interest" description="Disordered" evidence="15">
    <location>
        <begin position="1"/>
        <end position="22"/>
    </location>
</feature>
<dbReference type="PRINTS" id="PR00344">
    <property type="entry name" value="BCTRLSENSOR"/>
</dbReference>
<comment type="subcellular location">
    <subcellularLocation>
        <location evidence="2">Cell membrane</location>
    </subcellularLocation>
</comment>
<feature type="domain" description="PAC" evidence="19">
    <location>
        <begin position="282"/>
        <end position="335"/>
    </location>
</feature>
<dbReference type="EC" id="2.7.13.3" evidence="4"/>
<dbReference type="SMART" id="SM00065">
    <property type="entry name" value="GAF"/>
    <property type="match status" value="1"/>
</dbReference>
<dbReference type="GO" id="GO:0005524">
    <property type="term" value="F:ATP binding"/>
    <property type="evidence" value="ECO:0007669"/>
    <property type="project" value="UniProtKB-KW"/>
</dbReference>
<evidence type="ECO:0000256" key="15">
    <source>
        <dbReference type="SAM" id="MobiDB-lite"/>
    </source>
</evidence>
<keyword evidence="6" id="KW-0808">Transferase</keyword>
<evidence type="ECO:0000259" key="18">
    <source>
        <dbReference type="PROSITE" id="PS50112"/>
    </source>
</evidence>
<accession>A0A9X1NH03</accession>
<evidence type="ECO:0000256" key="13">
    <source>
        <dbReference type="ARBA" id="ARBA00074306"/>
    </source>
</evidence>
<reference evidence="20" key="1">
    <citation type="submission" date="2021-11" db="EMBL/GenBank/DDBJ databases">
        <title>Streptomyces corallinus and Kineosporia corallina sp. nov., two new coral-derived marine actinobacteria.</title>
        <authorList>
            <person name="Buangrab K."/>
            <person name="Sutthacheep M."/>
            <person name="Yeemin T."/>
            <person name="Harunari E."/>
            <person name="Igarashi Y."/>
            <person name="Sripreechasak P."/>
            <person name="Kanchanasin P."/>
            <person name="Tanasupawat S."/>
            <person name="Phongsopitanun W."/>
        </authorList>
    </citation>
    <scope>NUCLEOTIDE SEQUENCE</scope>
    <source>
        <strain evidence="20">JCM 31032</strain>
    </source>
</reference>
<dbReference type="InterPro" id="IPR036097">
    <property type="entry name" value="HisK_dim/P_sf"/>
</dbReference>
<dbReference type="InterPro" id="IPR003018">
    <property type="entry name" value="GAF"/>
</dbReference>
<dbReference type="CDD" id="cd00082">
    <property type="entry name" value="HisKA"/>
    <property type="match status" value="1"/>
</dbReference>
<sequence length="1284" mass="141018">MTEESEGAGTVSEAGTTNEADQVAADLTESDLAEARRLAELSEYRVLDTDPEPGFDALVKVASSIARTPSSTITMIDEHRQWFKAAVGMANREGDRKTAFCDRVVADRAPVIVADARTDPRFADNPLVVADPKIRFYAGFPLETPSGEVLGTLCVIDYEPRELTADQLELLNVLSDQVMAQLTLRRTLFEREQELAERQRLIARVAESESRYRTLVESSPDIIARLSPEGRVRYASHALTSVLGLTPETAMATEDIIEQIVHPDDLAHAQQALTEVNAGQRRDFTTRIRRADDGSYRQIEVTLLPIQGEDGIVTELMLVGRDVTDRMMVQHALGSATAEAIRRGNQLEEAQEIAELGSWTVDLGTGQSWWSPQLYRIFGVEPGSVTPSVEQARAFNHPQDRDRVRKATERIRDGGPAEEIEYRILRADGEVRIVQARGRRENDHDGARIVGTIQDITELRQTERELRRARDLFVQVLDSTEHAFIAIDTEGRITLFNRGAERMLGWSAAEVLGTTKGLTWHDPFEMEQIAAELNTPFGLSMFVEHAGHPALARPRTYIAKDGTRRTVSVTMRPMHDGDEDEVTGYIGVVTDVTARVQAEKDRDAQSHMLRAVIQNNQSIITVKDLRGRYLMVNQAFVDAFGIAEADIVGRTDEAIDPRMADRWRANDRRGIDRAVPVVEIADLPDGRHWYDTVRIPLQDEAGETYAICTVALDVTEKRRAEAEKAAAMEAMTKARDVAVAATKAKSAFLATMSHEIRTPMNAVIGMTGLLLETPLNDEQRELLHTVRSSGDQLLAIINDILDFSKIEAGDLDLEEHPFELRECVEGAIAQFAGSVKNIDLVSHVSDDCPAVVVGDVTRLRQVMTNLVSNAIKFTAEGDVLLKVELEHPDDLPDPSAPASWDAESPTDRLRLRFTVADTGIGISKENMGRLFKSFSQVDASTTRLYGGTGLGLAISKAIVEAMAGRLTVTSEVGVGSQFTFGVSLGRFNGPQALRKRPPAIVAGRHVLVVDDNDTNRRILRLQLESYGMTCQDSASPLAALALIGSGVQFDLAILDYAMPVMDGVQLALALRQLPGGKDLPLVLLSSIGRRDRSQEKVFEAVLTKPIRSAALAEALGQVLAPEVMPPAQPAPTIPQPSAPIDNRPVSHRPAPRERDLLNAGKLRILLVEDNEINQKVGRLMLGKLGHTVELANNGAEAVEAVQRIDYDVVLMDMHMPVMDGLEATRAIRAQIPPDRQPHIIAMTASVTKEDRDACADAGMDGYLSKPVRAEDLTDALGGVPLRQT</sequence>
<evidence type="ECO:0000259" key="17">
    <source>
        <dbReference type="PROSITE" id="PS50110"/>
    </source>
</evidence>
<dbReference type="SMART" id="SM00387">
    <property type="entry name" value="HATPase_c"/>
    <property type="match status" value="1"/>
</dbReference>
<feature type="domain" description="PAC" evidence="19">
    <location>
        <begin position="418"/>
        <end position="468"/>
    </location>
</feature>
<organism evidence="20 21">
    <name type="scientific">Kineosporia babensis</name>
    <dbReference type="NCBI Taxonomy" id="499548"/>
    <lineage>
        <taxon>Bacteria</taxon>
        <taxon>Bacillati</taxon>
        <taxon>Actinomycetota</taxon>
        <taxon>Actinomycetes</taxon>
        <taxon>Kineosporiales</taxon>
        <taxon>Kineosporiaceae</taxon>
        <taxon>Kineosporia</taxon>
    </lineage>
</organism>
<evidence type="ECO:0000256" key="4">
    <source>
        <dbReference type="ARBA" id="ARBA00012438"/>
    </source>
</evidence>
<feature type="domain" description="PAS" evidence="18">
    <location>
        <begin position="469"/>
        <end position="513"/>
    </location>
</feature>
<dbReference type="InterPro" id="IPR003661">
    <property type="entry name" value="HisK_dim/P_dom"/>
</dbReference>
<dbReference type="InterPro" id="IPR004358">
    <property type="entry name" value="Sig_transdc_His_kin-like_C"/>
</dbReference>
<dbReference type="CDD" id="cd00130">
    <property type="entry name" value="PAS"/>
    <property type="match status" value="4"/>
</dbReference>
<dbReference type="InterPro" id="IPR013656">
    <property type="entry name" value="PAS_4"/>
</dbReference>
<dbReference type="SMART" id="SM00091">
    <property type="entry name" value="PAS"/>
    <property type="match status" value="4"/>
</dbReference>
<dbReference type="Gene3D" id="3.30.450.40">
    <property type="match status" value="1"/>
</dbReference>
<dbReference type="PANTHER" id="PTHR45339">
    <property type="entry name" value="HYBRID SIGNAL TRANSDUCTION HISTIDINE KINASE J"/>
    <property type="match status" value="1"/>
</dbReference>
<dbReference type="Pfam" id="PF00989">
    <property type="entry name" value="PAS"/>
    <property type="match status" value="1"/>
</dbReference>
<dbReference type="InterPro" id="IPR011006">
    <property type="entry name" value="CheY-like_superfamily"/>
</dbReference>
<feature type="domain" description="Response regulatory" evidence="17">
    <location>
        <begin position="1163"/>
        <end position="1280"/>
    </location>
</feature>
<dbReference type="Pfam" id="PF08448">
    <property type="entry name" value="PAS_4"/>
    <property type="match status" value="1"/>
</dbReference>
<gene>
    <name evidence="20" type="ORF">LR394_18735</name>
</gene>
<dbReference type="Proteomes" id="UP001138997">
    <property type="component" value="Unassembled WGS sequence"/>
</dbReference>
<dbReference type="InterPro" id="IPR035965">
    <property type="entry name" value="PAS-like_dom_sf"/>
</dbReference>
<evidence type="ECO:0000256" key="6">
    <source>
        <dbReference type="ARBA" id="ARBA00022679"/>
    </source>
</evidence>
<dbReference type="PROSITE" id="PS50113">
    <property type="entry name" value="PAC"/>
    <property type="match status" value="4"/>
</dbReference>
<dbReference type="Gene3D" id="3.40.50.2300">
    <property type="match status" value="2"/>
</dbReference>
<dbReference type="GO" id="GO:0000155">
    <property type="term" value="F:phosphorelay sensor kinase activity"/>
    <property type="evidence" value="ECO:0007669"/>
    <property type="project" value="InterPro"/>
</dbReference>
<dbReference type="InterPro" id="IPR029016">
    <property type="entry name" value="GAF-like_dom_sf"/>
</dbReference>
<evidence type="ECO:0000256" key="8">
    <source>
        <dbReference type="ARBA" id="ARBA00022777"/>
    </source>
</evidence>
<dbReference type="Pfam" id="PF01590">
    <property type="entry name" value="GAF"/>
    <property type="match status" value="1"/>
</dbReference>
<evidence type="ECO:0000313" key="20">
    <source>
        <dbReference type="EMBL" id="MCD5312948.1"/>
    </source>
</evidence>
<dbReference type="SUPFAM" id="SSF47384">
    <property type="entry name" value="Homodimeric domain of signal transducing histidine kinase"/>
    <property type="match status" value="1"/>
</dbReference>
<dbReference type="SUPFAM" id="SSF55781">
    <property type="entry name" value="GAF domain-like"/>
    <property type="match status" value="1"/>
</dbReference>
<evidence type="ECO:0000256" key="5">
    <source>
        <dbReference type="ARBA" id="ARBA00022553"/>
    </source>
</evidence>
<dbReference type="SUPFAM" id="SSF55874">
    <property type="entry name" value="ATPase domain of HSP90 chaperone/DNA topoisomerase II/histidine kinase"/>
    <property type="match status" value="1"/>
</dbReference>
<dbReference type="Gene3D" id="1.10.287.130">
    <property type="match status" value="1"/>
</dbReference>
<comment type="catalytic activity">
    <reaction evidence="1">
        <text>ATP + protein L-histidine = ADP + protein N-phospho-L-histidine.</text>
        <dbReference type="EC" id="2.7.13.3"/>
    </reaction>
</comment>
<name>A0A9X1NH03_9ACTN</name>
<keyword evidence="7" id="KW-0547">Nucleotide-binding</keyword>
<dbReference type="FunFam" id="1.10.287.130:FF:000002">
    <property type="entry name" value="Two-component osmosensing histidine kinase"/>
    <property type="match status" value="1"/>
</dbReference>
<evidence type="ECO:0000256" key="1">
    <source>
        <dbReference type="ARBA" id="ARBA00000085"/>
    </source>
</evidence>
<dbReference type="PROSITE" id="PS50110">
    <property type="entry name" value="RESPONSE_REGULATORY"/>
    <property type="match status" value="2"/>
</dbReference>
<dbReference type="SMART" id="SM00086">
    <property type="entry name" value="PAC"/>
    <property type="match status" value="3"/>
</dbReference>
<dbReference type="SMART" id="SM00448">
    <property type="entry name" value="REC"/>
    <property type="match status" value="2"/>
</dbReference>
<dbReference type="PANTHER" id="PTHR45339:SF1">
    <property type="entry name" value="HYBRID SIGNAL TRANSDUCTION HISTIDINE KINASE J"/>
    <property type="match status" value="1"/>
</dbReference>
<dbReference type="Pfam" id="PF02518">
    <property type="entry name" value="HATPase_c"/>
    <property type="match status" value="1"/>
</dbReference>
<dbReference type="PROSITE" id="PS50109">
    <property type="entry name" value="HIS_KIN"/>
    <property type="match status" value="1"/>
</dbReference>
<dbReference type="SUPFAM" id="SSF52172">
    <property type="entry name" value="CheY-like"/>
    <property type="match status" value="2"/>
</dbReference>
<comment type="subunit">
    <text evidence="11">At low DSF concentrations, interacts with RpfF.</text>
</comment>
<dbReference type="InterPro" id="IPR000700">
    <property type="entry name" value="PAS-assoc_C"/>
</dbReference>
<evidence type="ECO:0000313" key="21">
    <source>
        <dbReference type="Proteomes" id="UP001138997"/>
    </source>
</evidence>
<keyword evidence="21" id="KW-1185">Reference proteome</keyword>
<dbReference type="EMBL" id="JAJOMB010000009">
    <property type="protein sequence ID" value="MCD5312948.1"/>
    <property type="molecule type" value="Genomic_DNA"/>
</dbReference>
<evidence type="ECO:0000256" key="3">
    <source>
        <dbReference type="ARBA" id="ARBA00006402"/>
    </source>
</evidence>
<dbReference type="FunFam" id="3.30.565.10:FF:000010">
    <property type="entry name" value="Sensor histidine kinase RcsC"/>
    <property type="match status" value="1"/>
</dbReference>
<dbReference type="InterPro" id="IPR005467">
    <property type="entry name" value="His_kinase_dom"/>
</dbReference>
<dbReference type="GO" id="GO:0006355">
    <property type="term" value="P:regulation of DNA-templated transcription"/>
    <property type="evidence" value="ECO:0007669"/>
    <property type="project" value="InterPro"/>
</dbReference>
<dbReference type="InterPro" id="IPR036890">
    <property type="entry name" value="HATPase_C_sf"/>
</dbReference>
<dbReference type="SUPFAM" id="SSF55785">
    <property type="entry name" value="PYP-like sensor domain (PAS domain)"/>
    <property type="match status" value="4"/>
</dbReference>